<name>A0ABV8SJ78_9BACL</name>
<dbReference type="PANTHER" id="PTHR21666">
    <property type="entry name" value="PEPTIDASE-RELATED"/>
    <property type="match status" value="1"/>
</dbReference>
<accession>A0ABV8SJ78</accession>
<dbReference type="InterPro" id="IPR050570">
    <property type="entry name" value="Cell_wall_metabolism_enzyme"/>
</dbReference>
<keyword evidence="5" id="KW-1185">Reference proteome</keyword>
<protein>
    <submittedName>
        <fullName evidence="4">Peptidoglycan DD-metalloendopeptidase family protein</fullName>
    </submittedName>
</protein>
<sequence>MKWRNKKFTFMVIPDANSTVRRFQLSAVLLVAAAAFLIVLLAASVTIFLLYRANASQIGQLKQELSSASGGYEKVIEDKNEHINELQTDLADLSEQAKSINNRMKAIRNLESQLKEMVGIDDSDSDSSTPASKRPDASSGDDSEQFAMDGGTGGEELPITEAEMELLVDRTREAFLSLGEQIEFMKPELEMTKEAVAKQQKLLAVTPTIWPTDSRRITSAFGIRKDPFTRRATYHAGLDIGGNTGDPIYAAADGVVLEAGYSTSHGNNVMISHTSAVKTHYSHMSKITATVGSKVSKGDVIGELGSTGRSTGPHLHYEVILKGENVDPHPYLKATRRSE</sequence>
<evidence type="ECO:0000256" key="1">
    <source>
        <dbReference type="SAM" id="Coils"/>
    </source>
</evidence>
<dbReference type="PANTHER" id="PTHR21666:SF270">
    <property type="entry name" value="MUREIN HYDROLASE ACTIVATOR ENVC"/>
    <property type="match status" value="1"/>
</dbReference>
<dbReference type="EMBL" id="JBHSED010000070">
    <property type="protein sequence ID" value="MFC4307052.1"/>
    <property type="molecule type" value="Genomic_DNA"/>
</dbReference>
<dbReference type="InterPro" id="IPR011055">
    <property type="entry name" value="Dup_hybrid_motif"/>
</dbReference>
<evidence type="ECO:0000313" key="5">
    <source>
        <dbReference type="Proteomes" id="UP001595755"/>
    </source>
</evidence>
<reference evidence="5" key="1">
    <citation type="journal article" date="2019" name="Int. J. Syst. Evol. Microbiol.">
        <title>The Global Catalogue of Microorganisms (GCM) 10K type strain sequencing project: providing services to taxonomists for standard genome sequencing and annotation.</title>
        <authorList>
            <consortium name="The Broad Institute Genomics Platform"/>
            <consortium name="The Broad Institute Genome Sequencing Center for Infectious Disease"/>
            <person name="Wu L."/>
            <person name="Ma J."/>
        </authorList>
    </citation>
    <scope>NUCLEOTIDE SEQUENCE [LARGE SCALE GENOMIC DNA]</scope>
    <source>
        <strain evidence="5">CGMCC 4.1641</strain>
    </source>
</reference>
<feature type="region of interest" description="Disordered" evidence="2">
    <location>
        <begin position="119"/>
        <end position="156"/>
    </location>
</feature>
<feature type="coiled-coil region" evidence="1">
    <location>
        <begin position="76"/>
        <end position="110"/>
    </location>
</feature>
<evidence type="ECO:0000259" key="3">
    <source>
        <dbReference type="Pfam" id="PF01551"/>
    </source>
</evidence>
<dbReference type="Pfam" id="PF01551">
    <property type="entry name" value="Peptidase_M23"/>
    <property type="match status" value="1"/>
</dbReference>
<dbReference type="CDD" id="cd12797">
    <property type="entry name" value="M23_peptidase"/>
    <property type="match status" value="1"/>
</dbReference>
<dbReference type="RefSeq" id="WP_204604220.1">
    <property type="nucleotide sequence ID" value="NZ_JBHSED010000070.1"/>
</dbReference>
<gene>
    <name evidence="4" type="ORF">ACFO1S_26875</name>
</gene>
<dbReference type="Gene3D" id="2.70.70.10">
    <property type="entry name" value="Glucose Permease (Domain IIA)"/>
    <property type="match status" value="1"/>
</dbReference>
<proteinExistence type="predicted"/>
<dbReference type="Proteomes" id="UP001595755">
    <property type="component" value="Unassembled WGS sequence"/>
</dbReference>
<feature type="domain" description="M23ase beta-sheet core" evidence="3">
    <location>
        <begin position="234"/>
        <end position="328"/>
    </location>
</feature>
<evidence type="ECO:0000256" key="2">
    <source>
        <dbReference type="SAM" id="MobiDB-lite"/>
    </source>
</evidence>
<dbReference type="SUPFAM" id="SSF51261">
    <property type="entry name" value="Duplicated hybrid motif"/>
    <property type="match status" value="1"/>
</dbReference>
<keyword evidence="1" id="KW-0175">Coiled coil</keyword>
<dbReference type="InterPro" id="IPR016047">
    <property type="entry name" value="M23ase_b-sheet_dom"/>
</dbReference>
<evidence type="ECO:0000313" key="4">
    <source>
        <dbReference type="EMBL" id="MFC4307052.1"/>
    </source>
</evidence>
<organism evidence="4 5">
    <name type="scientific">Cohnella boryungensis</name>
    <dbReference type="NCBI Taxonomy" id="768479"/>
    <lineage>
        <taxon>Bacteria</taxon>
        <taxon>Bacillati</taxon>
        <taxon>Bacillota</taxon>
        <taxon>Bacilli</taxon>
        <taxon>Bacillales</taxon>
        <taxon>Paenibacillaceae</taxon>
        <taxon>Cohnella</taxon>
    </lineage>
</organism>
<comment type="caution">
    <text evidence="4">The sequence shown here is derived from an EMBL/GenBank/DDBJ whole genome shotgun (WGS) entry which is preliminary data.</text>
</comment>